<dbReference type="AlphaFoldDB" id="A0A1S0W442"/>
<evidence type="ECO:0000313" key="9">
    <source>
        <dbReference type="Proteomes" id="UP000255192"/>
    </source>
</evidence>
<evidence type="ECO:0000313" key="6">
    <source>
        <dbReference type="Proteomes" id="UP000251088"/>
    </source>
</evidence>
<protein>
    <submittedName>
        <fullName evidence="2">Uncharacterized protein</fullName>
    </submittedName>
</protein>
<dbReference type="EMBL" id="UIXM01000020">
    <property type="protein sequence ID" value="SVS28930.1"/>
    <property type="molecule type" value="Genomic_DNA"/>
</dbReference>
<sequence>MDSVYPHGQLQTRFPQLPAFQQSKSLSFVKLDQGGGIADR</sequence>
<name>A0A1S0W442_KLEPN</name>
<evidence type="ECO:0000313" key="8">
    <source>
        <dbReference type="Proteomes" id="UP000255099"/>
    </source>
</evidence>
<evidence type="ECO:0000313" key="10">
    <source>
        <dbReference type="Proteomes" id="UP000259497"/>
    </source>
</evidence>
<dbReference type="Proteomes" id="UP000255192">
    <property type="component" value="Unassembled WGS sequence"/>
</dbReference>
<dbReference type="Proteomes" id="UP000254799">
    <property type="component" value="Unassembled WGS sequence"/>
</dbReference>
<evidence type="ECO:0000313" key="2">
    <source>
        <dbReference type="EMBL" id="STT50901.1"/>
    </source>
</evidence>
<proteinExistence type="predicted"/>
<dbReference type="EMBL" id="UGLC01000002">
    <property type="protein sequence ID" value="STT52208.1"/>
    <property type="molecule type" value="Genomic_DNA"/>
</dbReference>
<reference evidence="5 10" key="2">
    <citation type="submission" date="2018-08" db="EMBL/GenBank/DDBJ databases">
        <authorList>
            <consortium name="Pathogen Informatics"/>
        </authorList>
    </citation>
    <scope>NUCLEOTIDE SEQUENCE [LARGE SCALE GENOMIC DNA]</scope>
    <source>
        <strain evidence="5 10">EuSCAPE_GR114</strain>
    </source>
</reference>
<evidence type="ECO:0000313" key="4">
    <source>
        <dbReference type="EMBL" id="STU77596.1"/>
    </source>
</evidence>
<evidence type="ECO:0000313" key="7">
    <source>
        <dbReference type="Proteomes" id="UP000254799"/>
    </source>
</evidence>
<dbReference type="Proteomes" id="UP000259497">
    <property type="component" value="Unassembled WGS sequence"/>
</dbReference>
<dbReference type="EMBL" id="UGMD01000002">
    <property type="protein sequence ID" value="STU77596.1"/>
    <property type="molecule type" value="Genomic_DNA"/>
</dbReference>
<reference evidence="6 7" key="1">
    <citation type="submission" date="2018-06" db="EMBL/GenBank/DDBJ databases">
        <authorList>
            <consortium name="Pathogen Informatics"/>
            <person name="Doyle S."/>
        </authorList>
    </citation>
    <scope>NUCLEOTIDE SEQUENCE [LARGE SCALE GENOMIC DNA]</scope>
    <source>
        <strain evidence="4 9">NCTC204</strain>
        <strain evidence="3 7">NCTC8849</strain>
        <strain evidence="1 6">NCTC9128</strain>
        <strain evidence="2 8">NCTC9637</strain>
    </source>
</reference>
<gene>
    <name evidence="4" type="ORF">NCTC204_01127</name>
    <name evidence="3" type="ORF">NCTC8849_00731</name>
    <name evidence="1" type="ORF">NCTC9128_05766</name>
    <name evidence="2" type="ORF">NCTC9637_05911</name>
    <name evidence="5" type="ORF">SAMEA3649733_04681</name>
</gene>
<dbReference type="EMBL" id="UGLB01000003">
    <property type="protein sequence ID" value="STT50901.1"/>
    <property type="molecule type" value="Genomic_DNA"/>
</dbReference>
<accession>A0A1S0W442</accession>
<dbReference type="Proteomes" id="UP000251088">
    <property type="component" value="Unassembled WGS sequence"/>
</dbReference>
<dbReference type="Proteomes" id="UP000255099">
    <property type="component" value="Unassembled WGS sequence"/>
</dbReference>
<evidence type="ECO:0000313" key="3">
    <source>
        <dbReference type="EMBL" id="STT52208.1"/>
    </source>
</evidence>
<organism evidence="2 8">
    <name type="scientific">Klebsiella pneumoniae</name>
    <dbReference type="NCBI Taxonomy" id="573"/>
    <lineage>
        <taxon>Bacteria</taxon>
        <taxon>Pseudomonadati</taxon>
        <taxon>Pseudomonadota</taxon>
        <taxon>Gammaproteobacteria</taxon>
        <taxon>Enterobacterales</taxon>
        <taxon>Enterobacteriaceae</taxon>
        <taxon>Klebsiella/Raoultella group</taxon>
        <taxon>Klebsiella</taxon>
        <taxon>Klebsiella pneumoniae complex</taxon>
    </lineage>
</organism>
<dbReference type="EMBL" id="UAWN01000014">
    <property type="protein sequence ID" value="SQC39622.1"/>
    <property type="molecule type" value="Genomic_DNA"/>
</dbReference>
<evidence type="ECO:0000313" key="1">
    <source>
        <dbReference type="EMBL" id="SQC39622.1"/>
    </source>
</evidence>
<evidence type="ECO:0000313" key="5">
    <source>
        <dbReference type="EMBL" id="SVS28930.1"/>
    </source>
</evidence>